<organism evidence="1 2">
    <name type="scientific">Thermasporomyces composti</name>
    <dbReference type="NCBI Taxonomy" id="696763"/>
    <lineage>
        <taxon>Bacteria</taxon>
        <taxon>Bacillati</taxon>
        <taxon>Actinomycetota</taxon>
        <taxon>Actinomycetes</taxon>
        <taxon>Propionibacteriales</taxon>
        <taxon>Nocardioidaceae</taxon>
        <taxon>Thermasporomyces</taxon>
    </lineage>
</organism>
<dbReference type="RefSeq" id="WP_115850537.1">
    <property type="nucleotide sequence ID" value="NZ_QTUC01000001.1"/>
</dbReference>
<dbReference type="Pfam" id="PF14871">
    <property type="entry name" value="GHL6"/>
    <property type="match status" value="1"/>
</dbReference>
<dbReference type="Gene3D" id="3.20.20.80">
    <property type="entry name" value="Glycosidases"/>
    <property type="match status" value="1"/>
</dbReference>
<proteinExistence type="predicted"/>
<evidence type="ECO:0000313" key="2">
    <source>
        <dbReference type="Proteomes" id="UP000256485"/>
    </source>
</evidence>
<dbReference type="Proteomes" id="UP000256485">
    <property type="component" value="Unassembled WGS sequence"/>
</dbReference>
<evidence type="ECO:0000313" key="1">
    <source>
        <dbReference type="EMBL" id="REF36996.1"/>
    </source>
</evidence>
<dbReference type="EMBL" id="QTUC01000001">
    <property type="protein sequence ID" value="REF36996.1"/>
    <property type="molecule type" value="Genomic_DNA"/>
</dbReference>
<dbReference type="SUPFAM" id="SSF51445">
    <property type="entry name" value="(Trans)glycosidases"/>
    <property type="match status" value="1"/>
</dbReference>
<dbReference type="Gene3D" id="3.40.50.880">
    <property type="match status" value="1"/>
</dbReference>
<protein>
    <submittedName>
        <fullName evidence="1">Beta-galactosidase-like protein</fullName>
    </submittedName>
</protein>
<sequence>MSDASTTVAPSLPRRHIHLDFHTGPGIPDVGTDFDPSTFAEPFVEAGVDAVTLFAKCHHGHLYFDTDHPARHPGLPAGLDLLAEQREALRAVGIKTPIYLSVQCDEYAANTHPEWVALGPDLRQVKRASSAFEAGWQILDMSSPYQDYFADQLDEVLRRFAPVDGIFLDMCWDQPSVSRWAVDGMRKAGLDPTDPEHRSRYARMVAHRYMARYRDMVRAANARSQPATIFFNSRPRTLAPHEREFATHVEIEALPTGGWGYSYTPFIGRFVRACGLPAFGMTGRFHRSWGDNAGYKPAAALKYEACQLLSLGFGVSVGDVLHPRGAPDRAAYRLIGDVYRHLRACEPFVVDGEIRTEVAILVSQGPELDHAPDDAQIGAVRALQQLRHQFDVTTPDARLDRYRVLVVPESTRLDAAGRRALADYLHAGGSALVVGAACADGTAPILPELGVEALEESPYTHTFLRLTDPLRDLAGSVSDRDTVVYERGLRLRPSATATTLATVVEPYFERSYDNFCGHSYTPPDRETDHAAIVENAVGRGRVITVAEPLLYAFARHGYVAYREVLGACLRRLLPDPLLRAGGPAHLETSVVDRGDTRVVHLLSFLPSRQGDRLDLVTDPFPLVDCELAIRWDGPTPRVTLQPHGQELPASWEDGYVRTTVTLVDGHGLVVVSPR</sequence>
<dbReference type="CDD" id="cd03143">
    <property type="entry name" value="A4_beta-galactosidase_middle_domain"/>
    <property type="match status" value="1"/>
</dbReference>
<dbReference type="InterPro" id="IPR017853">
    <property type="entry name" value="GH"/>
</dbReference>
<name>A0A3D9V6P2_THECX</name>
<gene>
    <name evidence="1" type="ORF">DFJ64_2432</name>
</gene>
<dbReference type="AlphaFoldDB" id="A0A3D9V6P2"/>
<dbReference type="SUPFAM" id="SSF52317">
    <property type="entry name" value="Class I glutamine amidotransferase-like"/>
    <property type="match status" value="1"/>
</dbReference>
<dbReference type="InterPro" id="IPR029062">
    <property type="entry name" value="Class_I_gatase-like"/>
</dbReference>
<dbReference type="InterPro" id="IPR028212">
    <property type="entry name" value="GHL6"/>
</dbReference>
<accession>A0A3D9V6P2</accession>
<comment type="caution">
    <text evidence="1">The sequence shown here is derived from an EMBL/GenBank/DDBJ whole genome shotgun (WGS) entry which is preliminary data.</text>
</comment>
<reference evidence="1 2" key="1">
    <citation type="submission" date="2018-08" db="EMBL/GenBank/DDBJ databases">
        <title>Sequencing the genomes of 1000 actinobacteria strains.</title>
        <authorList>
            <person name="Klenk H.-P."/>
        </authorList>
    </citation>
    <scope>NUCLEOTIDE SEQUENCE [LARGE SCALE GENOMIC DNA]</scope>
    <source>
        <strain evidence="1 2">DSM 22891</strain>
    </source>
</reference>
<dbReference type="OrthoDB" id="9780891at2"/>
<keyword evidence="2" id="KW-1185">Reference proteome</keyword>